<proteinExistence type="predicted"/>
<dbReference type="EMBL" id="JBGMDY010000006">
    <property type="protein sequence ID" value="KAL2332508.1"/>
    <property type="molecule type" value="Genomic_DNA"/>
</dbReference>
<reference evidence="2 3" key="1">
    <citation type="submission" date="2024-08" db="EMBL/GenBank/DDBJ databases">
        <title>Insights into the chromosomal genome structure of Flemingia macrophylla.</title>
        <authorList>
            <person name="Ding Y."/>
            <person name="Zhao Y."/>
            <person name="Bi W."/>
            <person name="Wu M."/>
            <person name="Zhao G."/>
            <person name="Gong Y."/>
            <person name="Li W."/>
            <person name="Zhang P."/>
        </authorList>
    </citation>
    <scope>NUCLEOTIDE SEQUENCE [LARGE SCALE GENOMIC DNA]</scope>
    <source>
        <strain evidence="2">DYQJB</strain>
        <tissue evidence="2">Leaf</tissue>
    </source>
</reference>
<dbReference type="Proteomes" id="UP001603857">
    <property type="component" value="Unassembled WGS sequence"/>
</dbReference>
<gene>
    <name evidence="2" type="ORF">Fmac_020089</name>
</gene>
<organism evidence="2 3">
    <name type="scientific">Flemingia macrophylla</name>
    <dbReference type="NCBI Taxonomy" id="520843"/>
    <lineage>
        <taxon>Eukaryota</taxon>
        <taxon>Viridiplantae</taxon>
        <taxon>Streptophyta</taxon>
        <taxon>Embryophyta</taxon>
        <taxon>Tracheophyta</taxon>
        <taxon>Spermatophyta</taxon>
        <taxon>Magnoliopsida</taxon>
        <taxon>eudicotyledons</taxon>
        <taxon>Gunneridae</taxon>
        <taxon>Pentapetalae</taxon>
        <taxon>rosids</taxon>
        <taxon>fabids</taxon>
        <taxon>Fabales</taxon>
        <taxon>Fabaceae</taxon>
        <taxon>Papilionoideae</taxon>
        <taxon>50 kb inversion clade</taxon>
        <taxon>NPAAA clade</taxon>
        <taxon>indigoferoid/millettioid clade</taxon>
        <taxon>Phaseoleae</taxon>
        <taxon>Flemingia</taxon>
    </lineage>
</organism>
<dbReference type="PANTHER" id="PTHR35099">
    <property type="entry name" value="OS02G0182700 PROTEIN"/>
    <property type="match status" value="1"/>
</dbReference>
<evidence type="ECO:0000256" key="1">
    <source>
        <dbReference type="SAM" id="MobiDB-lite"/>
    </source>
</evidence>
<feature type="compositionally biased region" description="Polar residues" evidence="1">
    <location>
        <begin position="159"/>
        <end position="178"/>
    </location>
</feature>
<feature type="region of interest" description="Disordered" evidence="1">
    <location>
        <begin position="141"/>
        <end position="202"/>
    </location>
</feature>
<accession>A0ABD1MAG0</accession>
<sequence length="227" mass="25052">MCDEWVKVAMADDSLVVDLLLRLHRPPSPSPSPSPPPSSLLLRWTLRQPRSKPHSSARASPTTPLDAYHYHALRSKVANPSETVTTRKSRRKKTLAELKEEENLLLKERRSLKNELASLRLSVEKHRATNESLKRMKLDLESRQDSSAAATASGKAVNGPSQSVKSECHPSNSVSPKTVTDDDSTVYAPNASPKRQDIGNQDSTFVLPDLNLPVEENFSANAMHCIG</sequence>
<dbReference type="PANTHER" id="PTHR35099:SF10">
    <property type="entry name" value="BZIP DOMAIN-CONTAINING PROTEIN"/>
    <property type="match status" value="1"/>
</dbReference>
<dbReference type="AlphaFoldDB" id="A0ABD1MAG0"/>
<name>A0ABD1MAG0_9FABA</name>
<evidence type="ECO:0000313" key="3">
    <source>
        <dbReference type="Proteomes" id="UP001603857"/>
    </source>
</evidence>
<evidence type="ECO:0008006" key="4">
    <source>
        <dbReference type="Google" id="ProtNLM"/>
    </source>
</evidence>
<evidence type="ECO:0000313" key="2">
    <source>
        <dbReference type="EMBL" id="KAL2332508.1"/>
    </source>
</evidence>
<protein>
    <recommendedName>
        <fullName evidence="4">BZIP domain-containing protein</fullName>
    </recommendedName>
</protein>
<keyword evidence="3" id="KW-1185">Reference proteome</keyword>
<comment type="caution">
    <text evidence="2">The sequence shown here is derived from an EMBL/GenBank/DDBJ whole genome shotgun (WGS) entry which is preliminary data.</text>
</comment>